<dbReference type="PANTHER" id="PTHR16943">
    <property type="entry name" value="2-METHYLCITRATE DEHYDRATASE-RELATED"/>
    <property type="match status" value="1"/>
</dbReference>
<feature type="compositionally biased region" description="Basic and acidic residues" evidence="2">
    <location>
        <begin position="1"/>
        <end position="16"/>
    </location>
</feature>
<dbReference type="EMBL" id="QEKW01000015">
    <property type="protein sequence ID" value="PVZ05414.1"/>
    <property type="molecule type" value="Genomic_DNA"/>
</dbReference>
<dbReference type="Proteomes" id="UP000245639">
    <property type="component" value="Unassembled WGS sequence"/>
</dbReference>
<gene>
    <name evidence="5" type="ORF">C8D89_115119</name>
</gene>
<dbReference type="Gene3D" id="3.30.1330.120">
    <property type="entry name" value="2-methylcitrate dehydratase PrpD"/>
    <property type="match status" value="1"/>
</dbReference>
<evidence type="ECO:0000313" key="5">
    <source>
        <dbReference type="EMBL" id="PVZ05414.1"/>
    </source>
</evidence>
<feature type="region of interest" description="Disordered" evidence="2">
    <location>
        <begin position="1"/>
        <end position="22"/>
    </location>
</feature>
<proteinExistence type="inferred from homology"/>
<evidence type="ECO:0000256" key="2">
    <source>
        <dbReference type="SAM" id="MobiDB-lite"/>
    </source>
</evidence>
<dbReference type="SUPFAM" id="SSF103378">
    <property type="entry name" value="2-methylcitrate dehydratase PrpD"/>
    <property type="match status" value="1"/>
</dbReference>
<protein>
    <submittedName>
        <fullName evidence="5">2-methylcitrate dehydratase PrpD</fullName>
    </submittedName>
</protein>
<dbReference type="InterPro" id="IPR036148">
    <property type="entry name" value="MmgE/PrpD_sf"/>
</dbReference>
<dbReference type="Gene3D" id="1.10.4100.10">
    <property type="entry name" value="2-methylcitrate dehydratase PrpD"/>
    <property type="match status" value="1"/>
</dbReference>
<comment type="similarity">
    <text evidence="1">Belongs to the PrpD family.</text>
</comment>
<dbReference type="Pfam" id="PF03972">
    <property type="entry name" value="MmgE_PrpD_N"/>
    <property type="match status" value="1"/>
</dbReference>
<feature type="domain" description="MmgE/PrpD N-terminal" evidence="3">
    <location>
        <begin position="41"/>
        <end position="278"/>
    </location>
</feature>
<dbReference type="InterPro" id="IPR042183">
    <property type="entry name" value="MmgE/PrpD_sf_1"/>
</dbReference>
<dbReference type="InterPro" id="IPR042188">
    <property type="entry name" value="MmgE/PrpD_sf_2"/>
</dbReference>
<evidence type="ECO:0000256" key="1">
    <source>
        <dbReference type="ARBA" id="ARBA00006174"/>
    </source>
</evidence>
<sequence>MPRPVDRARDHGRLDGTVEETTVTLDSPPRAALASLAGRVGEFAADLRPDEVPDEVLERARHLVLDAVGLAFASTAYPFARLARDALGRLGSGDHPVLGMPDRLEARDAAVLNGVLVHGMDFDDTHIPAVTHVSAAALPAAISAATAAGATTRELLTAYVLGVEVSARVGLGGAGGFHDVGYHPTAVAGAFGSAVAAGRLAGLDARGIAAAQGIVGSMASGLLEFLADGAWTKRLHPGWAAMAGLTAASFAGVGWTGPGAVYEGRFGLYATHLAGRESRPEAVGEDLGTRWELMRTAVKPYPICHFNHAFADAALTLRTEHDLRADDVVAVRAAIHPVPGKVVCEPPESKWEPRDEYDAKFSLPYTVAAALVRGRFTLAELEDDALGDRAILDLARKVEVTADHEGAFPRAYSGFVELELRDGRRVSHREQVNRGHDERPLTNEEIVAKYHDTISRVADGAVARRVQEAVLGLGDGTPARDFAEACRG</sequence>
<dbReference type="InterPro" id="IPR045337">
    <property type="entry name" value="MmgE_PrpD_C"/>
</dbReference>
<dbReference type="RefSeq" id="WP_243418315.1">
    <property type="nucleotide sequence ID" value="NZ_QEKW01000015.1"/>
</dbReference>
<evidence type="ECO:0000259" key="3">
    <source>
        <dbReference type="Pfam" id="PF03972"/>
    </source>
</evidence>
<organism evidence="5 6">
    <name type="scientific">Actinomycetospora cinnamomea</name>
    <dbReference type="NCBI Taxonomy" id="663609"/>
    <lineage>
        <taxon>Bacteria</taxon>
        <taxon>Bacillati</taxon>
        <taxon>Actinomycetota</taxon>
        <taxon>Actinomycetes</taxon>
        <taxon>Pseudonocardiales</taxon>
        <taxon>Pseudonocardiaceae</taxon>
        <taxon>Actinomycetospora</taxon>
    </lineage>
</organism>
<evidence type="ECO:0000259" key="4">
    <source>
        <dbReference type="Pfam" id="PF19305"/>
    </source>
</evidence>
<dbReference type="AlphaFoldDB" id="A0A2U1EZQ1"/>
<dbReference type="GO" id="GO:0016829">
    <property type="term" value="F:lyase activity"/>
    <property type="evidence" value="ECO:0007669"/>
    <property type="project" value="InterPro"/>
</dbReference>
<dbReference type="PANTHER" id="PTHR16943:SF8">
    <property type="entry name" value="2-METHYLCITRATE DEHYDRATASE"/>
    <property type="match status" value="1"/>
</dbReference>
<dbReference type="Pfam" id="PF19305">
    <property type="entry name" value="MmgE_PrpD_C"/>
    <property type="match status" value="1"/>
</dbReference>
<reference evidence="5 6" key="1">
    <citation type="submission" date="2018-04" db="EMBL/GenBank/DDBJ databases">
        <title>Genomic Encyclopedia of Type Strains, Phase IV (KMG-IV): sequencing the most valuable type-strain genomes for metagenomic binning, comparative biology and taxonomic classification.</title>
        <authorList>
            <person name="Goeker M."/>
        </authorList>
    </citation>
    <scope>NUCLEOTIDE SEQUENCE [LARGE SCALE GENOMIC DNA]</scope>
    <source>
        <strain evidence="5 6">DSM 45771</strain>
    </source>
</reference>
<dbReference type="InterPro" id="IPR045336">
    <property type="entry name" value="MmgE_PrpD_N"/>
</dbReference>
<accession>A0A2U1EZQ1</accession>
<keyword evidence="6" id="KW-1185">Reference proteome</keyword>
<name>A0A2U1EZQ1_9PSEU</name>
<dbReference type="InterPro" id="IPR005656">
    <property type="entry name" value="MmgE_PrpD"/>
</dbReference>
<comment type="caution">
    <text evidence="5">The sequence shown here is derived from an EMBL/GenBank/DDBJ whole genome shotgun (WGS) entry which is preliminary data.</text>
</comment>
<evidence type="ECO:0000313" key="6">
    <source>
        <dbReference type="Proteomes" id="UP000245639"/>
    </source>
</evidence>
<feature type="domain" description="MmgE/PrpD C-terminal" evidence="4">
    <location>
        <begin position="301"/>
        <end position="471"/>
    </location>
</feature>